<dbReference type="GO" id="GO:0004556">
    <property type="term" value="F:alpha-amylase activity"/>
    <property type="evidence" value="ECO:0007669"/>
    <property type="project" value="UniProtKB-EC"/>
</dbReference>
<dbReference type="PANTHER" id="PTHR42718:SF9">
    <property type="entry name" value="MAJOR FACILITATOR SUPERFAMILY MULTIDRUG TRANSPORTER MFSC"/>
    <property type="match status" value="1"/>
</dbReference>
<feature type="transmembrane region" description="Helical" evidence="9">
    <location>
        <begin position="309"/>
        <end position="330"/>
    </location>
</feature>
<feature type="transmembrane region" description="Helical" evidence="9">
    <location>
        <begin position="481"/>
        <end position="503"/>
    </location>
</feature>
<feature type="transmembrane region" description="Helical" evidence="9">
    <location>
        <begin position="369"/>
        <end position="389"/>
    </location>
</feature>
<evidence type="ECO:0000256" key="2">
    <source>
        <dbReference type="ARBA" id="ARBA00004651"/>
    </source>
</evidence>
<dbReference type="Gene3D" id="1.20.1720.10">
    <property type="entry name" value="Multidrug resistance protein D"/>
    <property type="match status" value="1"/>
</dbReference>
<feature type="transmembrane region" description="Helical" evidence="9">
    <location>
        <begin position="54"/>
        <end position="72"/>
    </location>
</feature>
<comment type="subcellular location">
    <subcellularLocation>
        <location evidence="2">Cell membrane</location>
        <topology evidence="2">Multi-pass membrane protein</topology>
    </subcellularLocation>
</comment>
<dbReference type="SUPFAM" id="SSF49452">
    <property type="entry name" value="Starch-binding domain-like"/>
    <property type="match status" value="1"/>
</dbReference>
<evidence type="ECO:0000259" key="10">
    <source>
        <dbReference type="PROSITE" id="PS50850"/>
    </source>
</evidence>
<keyword evidence="7 9" id="KW-0472">Membrane</keyword>
<evidence type="ECO:0000313" key="12">
    <source>
        <dbReference type="Proteomes" id="UP000007809"/>
    </source>
</evidence>
<feature type="transmembrane region" description="Helical" evidence="9">
    <location>
        <begin position="337"/>
        <end position="357"/>
    </location>
</feature>
<sequence length="820" mass="82581">MSAPAPPATQGRPVRRGATLAAACLGVMMTFLNITATISSLASIQADLHIGNTALVWITSIYSLAVASLVLAAGTAGDIVGRRLVFVIGVGLIGLGSVFAYLSAGVALLLTAQVVIGIGGAMVLPNSLAIVSHTFHEPHLRTEAISIWAGCSGVGLAIGPVVAGALLGHWSWHVVYVVNVVVSVLVVAFALLVVQESRHPDKRLDPLGVLLATIAVAALTFGIIEGASIGYLSGRILGVFALFVVALAVFVIVELRHPDPMVNLRLFRSPSFSTVMVVAVVFMFGFTGCALLMVLYLERVARLSPIDVGLALLPMFGVYVVVSAIAARIVRRLGTTLVMTVGLVVSAGGAFLLLAAGTDYAYAHVWPGFAIFGFGMGLVAAPTTAAAVVSVPPQQAGMASGTVNMFRQLGNVLGASILGTILTSRFTSELPGELAGNGVPAPVAAQVAAAASSGGAPSSALPVSLAARVAESVGSAFTTGFHTGAIVAGVVLLVVAVPTALLVRQRAAVAAPAPPASAPTVLDAVAAGESAAATGESAVAVSAVAVGAGPAVVGTVRGADGTPLAAAVTLTGPSGEQIGRLSTGPDGTYRIPVGAGGRYLLVASSPGRRPHAETVVVGDGPVCHDVTLVGSFAVRGRLADESGRPVERATVSLIDAVGDVAAVTTSAPDGTFLVDAVADGRYTLTAHHPGCVPVAAGIEVGHDVVDAPGHEIAMVRRARLIGSVVVAGSGRGVAGATATLTDEQDRVVATAVSDEHGRFAFDDVASGTYTLSTRGYDPVVQQVRVEPGRTGSTHVEFPAPDGRAVPLDVVPAEGGRPVVH</sequence>
<feature type="transmembrane region" description="Helical" evidence="9">
    <location>
        <begin position="275"/>
        <end position="297"/>
    </location>
</feature>
<feature type="transmembrane region" description="Helical" evidence="9">
    <location>
        <begin position="110"/>
        <end position="132"/>
    </location>
</feature>
<proteinExistence type="predicted"/>
<keyword evidence="5 9" id="KW-0812">Transmembrane</keyword>
<dbReference type="Gene3D" id="1.20.1250.20">
    <property type="entry name" value="MFS general substrate transporter like domains"/>
    <property type="match status" value="1"/>
</dbReference>
<evidence type="ECO:0000256" key="3">
    <source>
        <dbReference type="ARBA" id="ARBA00012595"/>
    </source>
</evidence>
<dbReference type="GO" id="GO:0005886">
    <property type="term" value="C:plasma membrane"/>
    <property type="evidence" value="ECO:0007669"/>
    <property type="project" value="UniProtKB-SubCell"/>
</dbReference>
<dbReference type="InterPro" id="IPR020846">
    <property type="entry name" value="MFS_dom"/>
</dbReference>
<feature type="transmembrane region" description="Helical" evidence="9">
    <location>
        <begin position="173"/>
        <end position="194"/>
    </location>
</feature>
<dbReference type="InterPro" id="IPR008969">
    <property type="entry name" value="CarboxyPept-like_regulatory"/>
</dbReference>
<dbReference type="CDD" id="cd17321">
    <property type="entry name" value="MFS_MMR_MDR_like"/>
    <property type="match status" value="1"/>
</dbReference>
<evidence type="ECO:0000313" key="11">
    <source>
        <dbReference type="EMBL" id="AEA27085.1"/>
    </source>
</evidence>
<evidence type="ECO:0000256" key="8">
    <source>
        <dbReference type="ARBA" id="ARBA00030238"/>
    </source>
</evidence>
<evidence type="ECO:0000256" key="7">
    <source>
        <dbReference type="ARBA" id="ARBA00023136"/>
    </source>
</evidence>
<evidence type="ECO:0000256" key="1">
    <source>
        <dbReference type="ARBA" id="ARBA00000548"/>
    </source>
</evidence>
<dbReference type="GO" id="GO:0030246">
    <property type="term" value="F:carbohydrate binding"/>
    <property type="evidence" value="ECO:0007669"/>
    <property type="project" value="InterPro"/>
</dbReference>
<feature type="transmembrane region" description="Helical" evidence="9">
    <location>
        <begin position="20"/>
        <end position="42"/>
    </location>
</feature>
<dbReference type="AlphaFoldDB" id="F4CLN2"/>
<feature type="transmembrane region" description="Helical" evidence="9">
    <location>
        <begin position="84"/>
        <end position="104"/>
    </location>
</feature>
<dbReference type="EMBL" id="CP002593">
    <property type="protein sequence ID" value="AEA27085.1"/>
    <property type="molecule type" value="Genomic_DNA"/>
</dbReference>
<dbReference type="STRING" id="675635.Psed_4944"/>
<comment type="catalytic activity">
    <reaction evidence="1">
        <text>Endohydrolysis of (1-&gt;4)-alpha-D-glucosidic linkages in polysaccharides containing three or more (1-&gt;4)-alpha-linked D-glucose units.</text>
        <dbReference type="EC" id="3.2.1.1"/>
    </reaction>
</comment>
<dbReference type="eggNOG" id="COG0477">
    <property type="taxonomic scope" value="Bacteria"/>
</dbReference>
<dbReference type="SUPFAM" id="SSF49464">
    <property type="entry name" value="Carboxypeptidase regulatory domain-like"/>
    <property type="match status" value="1"/>
</dbReference>
<dbReference type="PANTHER" id="PTHR42718">
    <property type="entry name" value="MAJOR FACILITATOR SUPERFAMILY MULTIDRUG TRANSPORTER MFSC"/>
    <property type="match status" value="1"/>
</dbReference>
<accession>F4CLN2</accession>
<protein>
    <recommendedName>
        <fullName evidence="3">alpha-amylase</fullName>
        <ecNumber evidence="3">3.2.1.1</ecNumber>
    </recommendedName>
    <alternativeName>
        <fullName evidence="8">1,4-alpha-D-glucan glucanohydrolase</fullName>
    </alternativeName>
</protein>
<keyword evidence="12" id="KW-1185">Reference proteome</keyword>
<dbReference type="InterPro" id="IPR013784">
    <property type="entry name" value="Carb-bd-like_fold"/>
</dbReference>
<feature type="domain" description="Major facilitator superfamily (MFS) profile" evidence="10">
    <location>
        <begin position="19"/>
        <end position="507"/>
    </location>
</feature>
<dbReference type="PROSITE" id="PS50850">
    <property type="entry name" value="MFS"/>
    <property type="match status" value="1"/>
</dbReference>
<dbReference type="Proteomes" id="UP000007809">
    <property type="component" value="Chromosome"/>
</dbReference>
<feature type="transmembrane region" description="Helical" evidence="9">
    <location>
        <begin position="236"/>
        <end position="255"/>
    </location>
</feature>
<dbReference type="InterPro" id="IPR036259">
    <property type="entry name" value="MFS_trans_sf"/>
</dbReference>
<dbReference type="HOGENOM" id="CLU_344803_0_0_11"/>
<organism evidence="11 12">
    <name type="scientific">Pseudonocardia dioxanivorans (strain ATCC 55486 / DSM 44775 / JCM 13855 / CB1190)</name>
    <dbReference type="NCBI Taxonomy" id="675635"/>
    <lineage>
        <taxon>Bacteria</taxon>
        <taxon>Bacillati</taxon>
        <taxon>Actinomycetota</taxon>
        <taxon>Actinomycetes</taxon>
        <taxon>Pseudonocardiales</taxon>
        <taxon>Pseudonocardiaceae</taxon>
        <taxon>Pseudonocardia</taxon>
    </lineage>
</organism>
<dbReference type="OrthoDB" id="7375466at2"/>
<dbReference type="InterPro" id="IPR011701">
    <property type="entry name" value="MFS"/>
</dbReference>
<dbReference type="SUPFAM" id="SSF49478">
    <property type="entry name" value="Cna protein B-type domain"/>
    <property type="match status" value="1"/>
</dbReference>
<dbReference type="SUPFAM" id="SSF103473">
    <property type="entry name" value="MFS general substrate transporter"/>
    <property type="match status" value="1"/>
</dbReference>
<feature type="transmembrane region" description="Helical" evidence="9">
    <location>
        <begin position="206"/>
        <end position="224"/>
    </location>
</feature>
<dbReference type="KEGG" id="pdx:Psed_4944"/>
<dbReference type="RefSeq" id="WP_013676991.1">
    <property type="nucleotide sequence ID" value="NC_015312.1"/>
</dbReference>
<reference evidence="11 12" key="1">
    <citation type="journal article" date="2011" name="J. Bacteriol.">
        <title>Genome sequence of the 1,4-dioxane-degrading Pseudonocardia dioxanivorans strain CB1190.</title>
        <authorList>
            <person name="Sales C.M."/>
            <person name="Mahendra S."/>
            <person name="Grostern A."/>
            <person name="Parales R.E."/>
            <person name="Goodwin L.A."/>
            <person name="Woyke T."/>
            <person name="Nolan M."/>
            <person name="Lapidus A."/>
            <person name="Chertkov O."/>
            <person name="Ovchinnikova G."/>
            <person name="Sczyrba A."/>
            <person name="Alvarez-Cohen L."/>
        </authorList>
    </citation>
    <scope>NUCLEOTIDE SEQUENCE [LARGE SCALE GENOMIC DNA]</scope>
    <source>
        <strain evidence="12">ATCC 55486 / DSM 44775 / JCM 13855 / CB1190</strain>
    </source>
</reference>
<keyword evidence="4" id="KW-0813">Transport</keyword>
<keyword evidence="6 9" id="KW-1133">Transmembrane helix</keyword>
<name>F4CLN2_PSEUX</name>
<gene>
    <name evidence="11" type="ordered locus">Psed_4944</name>
</gene>
<dbReference type="Pfam" id="PF07690">
    <property type="entry name" value="MFS_1"/>
    <property type="match status" value="1"/>
</dbReference>
<dbReference type="Pfam" id="PF13620">
    <property type="entry name" value="CarboxypepD_reg"/>
    <property type="match status" value="3"/>
</dbReference>
<dbReference type="Gene3D" id="2.60.40.1120">
    <property type="entry name" value="Carboxypeptidase-like, regulatory domain"/>
    <property type="match status" value="2"/>
</dbReference>
<evidence type="ECO:0000256" key="5">
    <source>
        <dbReference type="ARBA" id="ARBA00022692"/>
    </source>
</evidence>
<dbReference type="GO" id="GO:0005975">
    <property type="term" value="P:carbohydrate metabolic process"/>
    <property type="evidence" value="ECO:0007669"/>
    <property type="project" value="UniProtKB-ARBA"/>
</dbReference>
<dbReference type="Gene3D" id="2.60.40.10">
    <property type="entry name" value="Immunoglobulins"/>
    <property type="match status" value="1"/>
</dbReference>
<dbReference type="GO" id="GO:0022857">
    <property type="term" value="F:transmembrane transporter activity"/>
    <property type="evidence" value="ECO:0007669"/>
    <property type="project" value="InterPro"/>
</dbReference>
<evidence type="ECO:0000256" key="4">
    <source>
        <dbReference type="ARBA" id="ARBA00022448"/>
    </source>
</evidence>
<feature type="transmembrane region" description="Helical" evidence="9">
    <location>
        <begin position="144"/>
        <end position="167"/>
    </location>
</feature>
<dbReference type="eggNOG" id="COG4932">
    <property type="taxonomic scope" value="Bacteria"/>
</dbReference>
<dbReference type="eggNOG" id="COG0738">
    <property type="taxonomic scope" value="Bacteria"/>
</dbReference>
<evidence type="ECO:0000256" key="6">
    <source>
        <dbReference type="ARBA" id="ARBA00022989"/>
    </source>
</evidence>
<dbReference type="InterPro" id="IPR013783">
    <property type="entry name" value="Ig-like_fold"/>
</dbReference>
<dbReference type="EC" id="3.2.1.1" evidence="3"/>
<evidence type="ECO:0000256" key="9">
    <source>
        <dbReference type="SAM" id="Phobius"/>
    </source>
</evidence>